<reference evidence="3" key="1">
    <citation type="submission" date="2023-07" db="EMBL/GenBank/DDBJ databases">
        <title>Whole genome shotgun sequence of Streptomyces spororaveus NBRC 15456.</title>
        <authorList>
            <person name="Komaki H."/>
            <person name="Tamura T."/>
        </authorList>
    </citation>
    <scope>NUCLEOTIDE SEQUENCE [LARGE SCALE GENOMIC DNA]</scope>
    <source>
        <strain evidence="3">NBRC 15456</strain>
    </source>
</reference>
<feature type="compositionally biased region" description="Basic and acidic residues" evidence="1">
    <location>
        <begin position="10"/>
        <end position="30"/>
    </location>
</feature>
<name>A0ABQ3T2F1_9ACTN</name>
<dbReference type="Proteomes" id="UP000608522">
    <property type="component" value="Unassembled WGS sequence"/>
</dbReference>
<evidence type="ECO:0000313" key="2">
    <source>
        <dbReference type="EMBL" id="GHI74566.1"/>
    </source>
</evidence>
<keyword evidence="3" id="KW-1185">Reference proteome</keyword>
<organism evidence="2 3">
    <name type="scientific">Streptomyces spororaveus</name>
    <dbReference type="NCBI Taxonomy" id="284039"/>
    <lineage>
        <taxon>Bacteria</taxon>
        <taxon>Bacillati</taxon>
        <taxon>Actinomycetota</taxon>
        <taxon>Actinomycetes</taxon>
        <taxon>Kitasatosporales</taxon>
        <taxon>Streptomycetaceae</taxon>
        <taxon>Streptomyces</taxon>
    </lineage>
</organism>
<dbReference type="RefSeq" id="WP_202197187.1">
    <property type="nucleotide sequence ID" value="NZ_BAAATO010000022.1"/>
</dbReference>
<gene>
    <name evidence="2" type="ORF">Sspor_01270</name>
</gene>
<proteinExistence type="predicted"/>
<feature type="region of interest" description="Disordered" evidence="1">
    <location>
        <begin position="1"/>
        <end position="30"/>
    </location>
</feature>
<protein>
    <submittedName>
        <fullName evidence="2">Uncharacterized protein</fullName>
    </submittedName>
</protein>
<sequence>MTATLTPRAGKIDDIRREDDSRGYERDETDSLHQLGTLVLTMAERDDARIPEGGRARRTLAEMAPGYVRPPLLSFNVPFRAADDACVLCGWWTCRCGQNAAAPAPPPSTAGTVR</sequence>
<dbReference type="EMBL" id="BNED01000002">
    <property type="protein sequence ID" value="GHI74566.1"/>
    <property type="molecule type" value="Genomic_DNA"/>
</dbReference>
<accession>A0ABQ3T2F1</accession>
<evidence type="ECO:0000256" key="1">
    <source>
        <dbReference type="SAM" id="MobiDB-lite"/>
    </source>
</evidence>
<comment type="caution">
    <text evidence="2">The sequence shown here is derived from an EMBL/GenBank/DDBJ whole genome shotgun (WGS) entry which is preliminary data.</text>
</comment>
<evidence type="ECO:0000313" key="3">
    <source>
        <dbReference type="Proteomes" id="UP000608522"/>
    </source>
</evidence>